<dbReference type="STRING" id="1236976.JCM16418_971"/>
<dbReference type="SUPFAM" id="SSF47781">
    <property type="entry name" value="RuvA domain 2-like"/>
    <property type="match status" value="1"/>
</dbReference>
<evidence type="ECO:0000313" key="4">
    <source>
        <dbReference type="Proteomes" id="UP000019364"/>
    </source>
</evidence>
<dbReference type="GO" id="GO:0015627">
    <property type="term" value="C:type II protein secretion system complex"/>
    <property type="evidence" value="ECO:0007669"/>
    <property type="project" value="TreeGrafter"/>
</dbReference>
<feature type="compositionally biased region" description="Basic and acidic residues" evidence="1">
    <location>
        <begin position="1"/>
        <end position="18"/>
    </location>
</feature>
<dbReference type="Gene3D" id="1.10.150.320">
    <property type="entry name" value="Photosystem II 12 kDa extrinsic protein"/>
    <property type="match status" value="1"/>
</dbReference>
<dbReference type="NCBIfam" id="TIGR00426">
    <property type="entry name" value="competence protein ComEA helix-hairpin-helix repeat region"/>
    <property type="match status" value="1"/>
</dbReference>
<dbReference type="GO" id="GO:0003677">
    <property type="term" value="F:DNA binding"/>
    <property type="evidence" value="ECO:0007669"/>
    <property type="project" value="InterPro"/>
</dbReference>
<evidence type="ECO:0000259" key="2">
    <source>
        <dbReference type="SMART" id="SM00278"/>
    </source>
</evidence>
<dbReference type="InterPro" id="IPR051675">
    <property type="entry name" value="Endo/Exo/Phosphatase_dom_1"/>
</dbReference>
<gene>
    <name evidence="3" type="ORF">JCM16418_971</name>
</gene>
<comment type="caution">
    <text evidence="3">The sequence shown here is derived from an EMBL/GenBank/DDBJ whole genome shotgun (WGS) entry which is preliminary data.</text>
</comment>
<dbReference type="EMBL" id="BAVZ01000002">
    <property type="protein sequence ID" value="GAF06985.1"/>
    <property type="molecule type" value="Genomic_DNA"/>
</dbReference>
<evidence type="ECO:0000256" key="1">
    <source>
        <dbReference type="SAM" id="MobiDB-lite"/>
    </source>
</evidence>
<dbReference type="InterPro" id="IPR003583">
    <property type="entry name" value="Hlx-hairpin-Hlx_DNA-bd_motif"/>
</dbReference>
<feature type="domain" description="Helix-hairpin-helix DNA-binding motif class 1" evidence="2">
    <location>
        <begin position="86"/>
        <end position="105"/>
    </location>
</feature>
<organism evidence="3 4">
    <name type="scientific">Paenibacillus pini JCM 16418</name>
    <dbReference type="NCBI Taxonomy" id="1236976"/>
    <lineage>
        <taxon>Bacteria</taxon>
        <taxon>Bacillati</taxon>
        <taxon>Bacillota</taxon>
        <taxon>Bacilli</taxon>
        <taxon>Bacillales</taxon>
        <taxon>Paenibacillaceae</taxon>
        <taxon>Paenibacillus</taxon>
    </lineage>
</organism>
<accession>W7Y7T8</accession>
<sequence length="108" mass="11775">MVTEVKSEEAQQDKKLDTAVETVKPVTAPTKSEAGTAVAEDEANVQKVNVNTAQVSQLMNIPGIGEKKAQAIIDYRTQHGPFRQVSDLDKVKGIGPKLLDKMKPYVQL</sequence>
<dbReference type="Proteomes" id="UP000019364">
    <property type="component" value="Unassembled WGS sequence"/>
</dbReference>
<feature type="region of interest" description="Disordered" evidence="1">
    <location>
        <begin position="1"/>
        <end position="39"/>
    </location>
</feature>
<reference evidence="3 4" key="1">
    <citation type="journal article" date="2014" name="Genome Announc.">
        <title>Draft Genome Sequence of Paenibacillus pini JCM 16418T, Isolated from the Rhizosphere of Pine Tree.</title>
        <authorList>
            <person name="Yuki M."/>
            <person name="Oshima K."/>
            <person name="Suda W."/>
            <person name="Oshida Y."/>
            <person name="Kitamura K."/>
            <person name="Iida Y."/>
            <person name="Hattori M."/>
            <person name="Ohkuma M."/>
        </authorList>
    </citation>
    <scope>NUCLEOTIDE SEQUENCE [LARGE SCALE GENOMIC DNA]</scope>
    <source>
        <strain evidence="3 4">JCM 16418</strain>
    </source>
</reference>
<name>W7Y7T8_9BACL</name>
<dbReference type="AlphaFoldDB" id="W7Y7T8"/>
<dbReference type="eggNOG" id="COG1555">
    <property type="taxonomic scope" value="Bacteria"/>
</dbReference>
<dbReference type="GO" id="GO:0006281">
    <property type="term" value="P:DNA repair"/>
    <property type="evidence" value="ECO:0007669"/>
    <property type="project" value="InterPro"/>
</dbReference>
<protein>
    <submittedName>
        <fullName evidence="3">Late competence protein ComEA</fullName>
    </submittedName>
</protein>
<dbReference type="InterPro" id="IPR010994">
    <property type="entry name" value="RuvA_2-like"/>
</dbReference>
<evidence type="ECO:0000313" key="3">
    <source>
        <dbReference type="EMBL" id="GAF06985.1"/>
    </source>
</evidence>
<dbReference type="Pfam" id="PF12836">
    <property type="entry name" value="HHH_3"/>
    <property type="match status" value="1"/>
</dbReference>
<dbReference type="InterPro" id="IPR004509">
    <property type="entry name" value="Competence_ComEA_HhH"/>
</dbReference>
<keyword evidence="4" id="KW-1185">Reference proteome</keyword>
<dbReference type="PANTHER" id="PTHR21180:SF32">
    <property type="entry name" value="ENDONUCLEASE_EXONUCLEASE_PHOSPHATASE FAMILY DOMAIN-CONTAINING PROTEIN 1"/>
    <property type="match status" value="1"/>
</dbReference>
<dbReference type="GO" id="GO:0015628">
    <property type="term" value="P:protein secretion by the type II secretion system"/>
    <property type="evidence" value="ECO:0007669"/>
    <property type="project" value="TreeGrafter"/>
</dbReference>
<feature type="domain" description="Helix-hairpin-helix DNA-binding motif class 1" evidence="2">
    <location>
        <begin position="56"/>
        <end position="75"/>
    </location>
</feature>
<dbReference type="PANTHER" id="PTHR21180">
    <property type="entry name" value="ENDONUCLEASE/EXONUCLEASE/PHOSPHATASE FAMILY DOMAIN-CONTAINING PROTEIN 1"/>
    <property type="match status" value="1"/>
</dbReference>
<dbReference type="SMART" id="SM00278">
    <property type="entry name" value="HhH1"/>
    <property type="match status" value="2"/>
</dbReference>
<proteinExistence type="predicted"/>